<feature type="region of interest" description="Disordered" evidence="1">
    <location>
        <begin position="44"/>
        <end position="70"/>
    </location>
</feature>
<dbReference type="RefSeq" id="WP_337707344.1">
    <property type="nucleotide sequence ID" value="NZ_JBBEGM010000025.1"/>
</dbReference>
<evidence type="ECO:0000313" key="3">
    <source>
        <dbReference type="Proteomes" id="UP001369736"/>
    </source>
</evidence>
<evidence type="ECO:0000256" key="1">
    <source>
        <dbReference type="SAM" id="MobiDB-lite"/>
    </source>
</evidence>
<dbReference type="Proteomes" id="UP001369736">
    <property type="component" value="Unassembled WGS sequence"/>
</dbReference>
<sequence>MSGDDERSEALERLGEDVDEAMSPVVDELWAPILGPVLRELDRDAAANPGPSPESIIERMRANGLYDPEG</sequence>
<gene>
    <name evidence="2" type="ORF">WCD58_32755</name>
</gene>
<evidence type="ECO:0000313" key="2">
    <source>
        <dbReference type="EMBL" id="MEJ2865962.1"/>
    </source>
</evidence>
<evidence type="ECO:0008006" key="4">
    <source>
        <dbReference type="Google" id="ProtNLM"/>
    </source>
</evidence>
<dbReference type="EMBL" id="JBBEGM010000025">
    <property type="protein sequence ID" value="MEJ2865962.1"/>
    <property type="molecule type" value="Genomic_DNA"/>
</dbReference>
<reference evidence="2 3" key="1">
    <citation type="submission" date="2024-03" db="EMBL/GenBank/DDBJ databases">
        <title>Actinomycetospora sp. OC33-EN07, a novel actinomycete isolated from wild orchid (Aerides multiflora).</title>
        <authorList>
            <person name="Suriyachadkun C."/>
        </authorList>
    </citation>
    <scope>NUCLEOTIDE SEQUENCE [LARGE SCALE GENOMIC DNA]</scope>
    <source>
        <strain evidence="2 3">OC33-EN07</strain>
    </source>
</reference>
<protein>
    <recommendedName>
        <fullName evidence="4">Addiction module component</fullName>
    </recommendedName>
</protein>
<comment type="caution">
    <text evidence="2">The sequence shown here is derived from an EMBL/GenBank/DDBJ whole genome shotgun (WGS) entry which is preliminary data.</text>
</comment>
<keyword evidence="3" id="KW-1185">Reference proteome</keyword>
<organism evidence="2 3">
    <name type="scientific">Actinomycetospora flava</name>
    <dbReference type="NCBI Taxonomy" id="3129232"/>
    <lineage>
        <taxon>Bacteria</taxon>
        <taxon>Bacillati</taxon>
        <taxon>Actinomycetota</taxon>
        <taxon>Actinomycetes</taxon>
        <taxon>Pseudonocardiales</taxon>
        <taxon>Pseudonocardiaceae</taxon>
        <taxon>Actinomycetospora</taxon>
    </lineage>
</organism>
<name>A0ABU8MFU1_9PSEU</name>
<accession>A0ABU8MFU1</accession>
<proteinExistence type="predicted"/>